<accession>A0ABV6U395</accession>
<keyword evidence="1" id="KW-0472">Membrane</keyword>
<gene>
    <name evidence="2" type="ORF">ACFHYQ_11450</name>
</gene>
<feature type="transmembrane region" description="Helical" evidence="1">
    <location>
        <begin position="57"/>
        <end position="81"/>
    </location>
</feature>
<reference evidence="2 3" key="1">
    <citation type="submission" date="2024-09" db="EMBL/GenBank/DDBJ databases">
        <authorList>
            <person name="Sun Q."/>
            <person name="Mori K."/>
        </authorList>
    </citation>
    <scope>NUCLEOTIDE SEQUENCE [LARGE SCALE GENOMIC DNA]</scope>
    <source>
        <strain evidence="2 3">TBRC 1851</strain>
    </source>
</reference>
<dbReference type="Proteomes" id="UP001589870">
    <property type="component" value="Unassembled WGS sequence"/>
</dbReference>
<organism evidence="2 3">
    <name type="scientific">Sphaerimonospora cavernae</name>
    <dbReference type="NCBI Taxonomy" id="1740611"/>
    <lineage>
        <taxon>Bacteria</taxon>
        <taxon>Bacillati</taxon>
        <taxon>Actinomycetota</taxon>
        <taxon>Actinomycetes</taxon>
        <taxon>Streptosporangiales</taxon>
        <taxon>Streptosporangiaceae</taxon>
        <taxon>Sphaerimonospora</taxon>
    </lineage>
</organism>
<protein>
    <recommendedName>
        <fullName evidence="4">DUF4386 domain-containing protein</fullName>
    </recommendedName>
</protein>
<dbReference type="RefSeq" id="WP_394301094.1">
    <property type="nucleotide sequence ID" value="NZ_JBHMQT010000018.1"/>
</dbReference>
<keyword evidence="1" id="KW-0812">Transmembrane</keyword>
<dbReference type="EMBL" id="JBHMQT010000018">
    <property type="protein sequence ID" value="MFC0862908.1"/>
    <property type="molecule type" value="Genomic_DNA"/>
</dbReference>
<name>A0ABV6U395_9ACTN</name>
<feature type="transmembrane region" description="Helical" evidence="1">
    <location>
        <begin position="88"/>
        <end position="107"/>
    </location>
</feature>
<evidence type="ECO:0000313" key="3">
    <source>
        <dbReference type="Proteomes" id="UP001589870"/>
    </source>
</evidence>
<evidence type="ECO:0000313" key="2">
    <source>
        <dbReference type="EMBL" id="MFC0862908.1"/>
    </source>
</evidence>
<keyword evidence="1" id="KW-1133">Transmembrane helix</keyword>
<keyword evidence="3" id="KW-1185">Reference proteome</keyword>
<feature type="transmembrane region" description="Helical" evidence="1">
    <location>
        <begin position="20"/>
        <end position="37"/>
    </location>
</feature>
<feature type="transmembrane region" description="Helical" evidence="1">
    <location>
        <begin position="139"/>
        <end position="163"/>
    </location>
</feature>
<feature type="transmembrane region" description="Helical" evidence="1">
    <location>
        <begin position="170"/>
        <end position="189"/>
    </location>
</feature>
<feature type="transmembrane region" description="Helical" evidence="1">
    <location>
        <begin position="195"/>
        <end position="216"/>
    </location>
</feature>
<proteinExistence type="predicted"/>
<evidence type="ECO:0000256" key="1">
    <source>
        <dbReference type="SAM" id="Phobius"/>
    </source>
</evidence>
<comment type="caution">
    <text evidence="2">The sequence shown here is derived from an EMBL/GenBank/DDBJ whole genome shotgun (WGS) entry which is preliminary data.</text>
</comment>
<evidence type="ECO:0008006" key="4">
    <source>
        <dbReference type="Google" id="ProtNLM"/>
    </source>
</evidence>
<sequence length="226" mass="23634">MTVPRSSLVPSFASSRARLGSAALAGAGLLFLLYPLVRPYSDETTLDGARAIASSAWVASHLFAMVGFILTALGFLALHLVLDGRLTLPAVVVTWVGAGLTLSYYGAEDFALNVIADRAVRENDASLIGLVDEFRYGPAAIGTFAAGLVLLGVGAVVAAVAVWRSGVLRRWSAVPLAAGFALFIPQFFGTPALRIAHGALMAVGGLWLAAELWRAGRIGSVEALRR</sequence>